<keyword evidence="2" id="KW-1185">Reference proteome</keyword>
<evidence type="ECO:0000313" key="1">
    <source>
        <dbReference type="EMBL" id="NBN78308.1"/>
    </source>
</evidence>
<accession>A0A7X5F1Z3</accession>
<dbReference type="EMBL" id="JAABLQ010000001">
    <property type="protein sequence ID" value="NBN78308.1"/>
    <property type="molecule type" value="Genomic_DNA"/>
</dbReference>
<reference evidence="1 2" key="1">
    <citation type="submission" date="2020-01" db="EMBL/GenBank/DDBJ databases">
        <authorList>
            <person name="Peng S.Y."/>
            <person name="Li J."/>
            <person name="Wang M."/>
            <person name="Wang L."/>
            <person name="Wang C.Q."/>
            <person name="Wang J.R."/>
        </authorList>
    </citation>
    <scope>NUCLEOTIDE SEQUENCE [LARGE SCALE GENOMIC DNA]</scope>
    <source>
        <strain evidence="1 2">XCT-53</strain>
    </source>
</reference>
<dbReference type="RefSeq" id="WP_161673781.1">
    <property type="nucleotide sequence ID" value="NZ_JAABLP010000001.1"/>
</dbReference>
<dbReference type="AlphaFoldDB" id="A0A7X5F1Z3"/>
<proteinExistence type="predicted"/>
<gene>
    <name evidence="1" type="ORF">GWI72_08520</name>
</gene>
<protein>
    <submittedName>
        <fullName evidence="1">Uncharacterized protein</fullName>
    </submittedName>
</protein>
<organism evidence="1 2">
    <name type="scientific">Pannonibacter tanglangensis</name>
    <dbReference type="NCBI Taxonomy" id="2750084"/>
    <lineage>
        <taxon>Bacteria</taxon>
        <taxon>Pseudomonadati</taxon>
        <taxon>Pseudomonadota</taxon>
        <taxon>Alphaproteobacteria</taxon>
        <taxon>Hyphomicrobiales</taxon>
        <taxon>Stappiaceae</taxon>
        <taxon>Pannonibacter</taxon>
    </lineage>
</organism>
<evidence type="ECO:0000313" key="2">
    <source>
        <dbReference type="Proteomes" id="UP000586722"/>
    </source>
</evidence>
<name>A0A7X5F1Z3_9HYPH</name>
<comment type="caution">
    <text evidence="1">The sequence shown here is derived from an EMBL/GenBank/DDBJ whole genome shotgun (WGS) entry which is preliminary data.</text>
</comment>
<sequence>MVSRFVSLTFVLSVLVLPLVGMAALVSQPAMPQAVSKQKGLCMTSGLGCGTGHMLLPALSRP</sequence>
<dbReference type="Proteomes" id="UP000586722">
    <property type="component" value="Unassembled WGS sequence"/>
</dbReference>